<evidence type="ECO:0000313" key="1">
    <source>
        <dbReference type="EMBL" id="JAH87430.1"/>
    </source>
</evidence>
<reference evidence="1" key="2">
    <citation type="journal article" date="2015" name="Fish Shellfish Immunol.">
        <title>Early steps in the European eel (Anguilla anguilla)-Vibrio vulnificus interaction in the gills: Role of the RtxA13 toxin.</title>
        <authorList>
            <person name="Callol A."/>
            <person name="Pajuelo D."/>
            <person name="Ebbesson L."/>
            <person name="Teles M."/>
            <person name="MacKenzie S."/>
            <person name="Amaro C."/>
        </authorList>
    </citation>
    <scope>NUCLEOTIDE SEQUENCE</scope>
</reference>
<dbReference type="AlphaFoldDB" id="A0A0E9WCZ0"/>
<dbReference type="EMBL" id="GBXM01021147">
    <property type="protein sequence ID" value="JAH87430.1"/>
    <property type="molecule type" value="Transcribed_RNA"/>
</dbReference>
<sequence>MNVTAFWLMELPCHRHTLTDRVMV</sequence>
<protein>
    <submittedName>
        <fullName evidence="1">Uncharacterized protein</fullName>
    </submittedName>
</protein>
<organism evidence="1">
    <name type="scientific">Anguilla anguilla</name>
    <name type="common">European freshwater eel</name>
    <name type="synonym">Muraena anguilla</name>
    <dbReference type="NCBI Taxonomy" id="7936"/>
    <lineage>
        <taxon>Eukaryota</taxon>
        <taxon>Metazoa</taxon>
        <taxon>Chordata</taxon>
        <taxon>Craniata</taxon>
        <taxon>Vertebrata</taxon>
        <taxon>Euteleostomi</taxon>
        <taxon>Actinopterygii</taxon>
        <taxon>Neopterygii</taxon>
        <taxon>Teleostei</taxon>
        <taxon>Anguilliformes</taxon>
        <taxon>Anguillidae</taxon>
        <taxon>Anguilla</taxon>
    </lineage>
</organism>
<reference evidence="1" key="1">
    <citation type="submission" date="2014-11" db="EMBL/GenBank/DDBJ databases">
        <authorList>
            <person name="Amaro Gonzalez C."/>
        </authorList>
    </citation>
    <scope>NUCLEOTIDE SEQUENCE</scope>
</reference>
<name>A0A0E9WCZ0_ANGAN</name>
<accession>A0A0E9WCZ0</accession>
<proteinExistence type="predicted"/>